<dbReference type="OrthoDB" id="9804377at2"/>
<dbReference type="AlphaFoldDB" id="H7EMQ6"/>
<evidence type="ECO:0000313" key="8">
    <source>
        <dbReference type="Proteomes" id="UP000003571"/>
    </source>
</evidence>
<comment type="caution">
    <text evidence="7">The sequence shown here is derived from an EMBL/GenBank/DDBJ whole genome shotgun (WGS) entry which is preliminary data.</text>
</comment>
<evidence type="ECO:0000313" key="7">
    <source>
        <dbReference type="EMBL" id="EIC01152.1"/>
    </source>
</evidence>
<dbReference type="RefSeq" id="WP_002705308.1">
    <property type="nucleotide sequence ID" value="NZ_AGRW01000051.1"/>
</dbReference>
<dbReference type="PANTHER" id="PTHR41299:SF1">
    <property type="entry name" value="THIAMINE PYROPHOSPHOKINASE"/>
    <property type="match status" value="1"/>
</dbReference>
<dbReference type="EMBL" id="AGRW01000051">
    <property type="protein sequence ID" value="EIC01152.1"/>
    <property type="molecule type" value="Genomic_DNA"/>
</dbReference>
<dbReference type="STRING" id="907348.TresaDRAFT_0289"/>
<dbReference type="InterPro" id="IPR007371">
    <property type="entry name" value="TPK_catalytic"/>
</dbReference>
<evidence type="ECO:0000256" key="2">
    <source>
        <dbReference type="ARBA" id="ARBA00022741"/>
    </source>
</evidence>
<feature type="compositionally biased region" description="Polar residues" evidence="5">
    <location>
        <begin position="237"/>
        <end position="248"/>
    </location>
</feature>
<feature type="region of interest" description="Disordered" evidence="5">
    <location>
        <begin position="236"/>
        <end position="265"/>
    </location>
</feature>
<protein>
    <submittedName>
        <fullName evidence="7">Thiamin pyrophosphokinase catalytic domain-containing protein</fullName>
    </submittedName>
</protein>
<keyword evidence="1" id="KW-0808">Transferase</keyword>
<dbReference type="InterPro" id="IPR036759">
    <property type="entry name" value="TPK_catalytic_sf"/>
</dbReference>
<accession>H7EMQ6</accession>
<proteinExistence type="predicted"/>
<evidence type="ECO:0000256" key="5">
    <source>
        <dbReference type="SAM" id="MobiDB-lite"/>
    </source>
</evidence>
<evidence type="ECO:0000259" key="6">
    <source>
        <dbReference type="Pfam" id="PF04263"/>
    </source>
</evidence>
<keyword evidence="4" id="KW-0067">ATP-binding</keyword>
<evidence type="ECO:0000256" key="4">
    <source>
        <dbReference type="ARBA" id="ARBA00022840"/>
    </source>
</evidence>
<feature type="domain" description="Thiamin pyrophosphokinase catalytic" evidence="6">
    <location>
        <begin position="29"/>
        <end position="123"/>
    </location>
</feature>
<dbReference type="InterPro" id="IPR053149">
    <property type="entry name" value="TPK"/>
</dbReference>
<dbReference type="GO" id="GO:0005524">
    <property type="term" value="F:ATP binding"/>
    <property type="evidence" value="ECO:0007669"/>
    <property type="project" value="UniProtKB-KW"/>
</dbReference>
<dbReference type="GO" id="GO:0009229">
    <property type="term" value="P:thiamine diphosphate biosynthetic process"/>
    <property type="evidence" value="ECO:0007669"/>
    <property type="project" value="InterPro"/>
</dbReference>
<sequence length="265" mass="28764">MVCVFTGGDAPEPDLCAEFFSRAEKPVAAIAADSGLETFGRYQDFFGFFDLKAAMGDWDSISDTALLSSVSGVVEEFPRDKDFTDTELALFRARSVEFSRFADKIVLVGAGGGKRIDHLLAVFDIFSDKSLRPDVWISGFQFLYLLPEHSWCEIFGLGISDDVSVFRTTAFRSGGKIESSGLQWESGLFRRSGVPSISNRISSGHLGRNLPVSVRADEGDFVLVVPNSARVAFSHGENPSESAFSTADKTPVEDANATESVNASE</sequence>
<dbReference type="Proteomes" id="UP000003571">
    <property type="component" value="Unassembled WGS sequence"/>
</dbReference>
<evidence type="ECO:0000256" key="3">
    <source>
        <dbReference type="ARBA" id="ARBA00022777"/>
    </source>
</evidence>
<dbReference type="PANTHER" id="PTHR41299">
    <property type="entry name" value="THIAMINE PYROPHOSPHOKINASE"/>
    <property type="match status" value="1"/>
</dbReference>
<gene>
    <name evidence="7" type="ORF">TresaDRAFT_0289</name>
</gene>
<keyword evidence="8" id="KW-1185">Reference proteome</keyword>
<dbReference type="Pfam" id="PF04263">
    <property type="entry name" value="TPK_catalytic"/>
    <property type="match status" value="1"/>
</dbReference>
<dbReference type="eggNOG" id="COG1564">
    <property type="taxonomic scope" value="Bacteria"/>
</dbReference>
<organism evidence="7 8">
    <name type="scientific">Treponema saccharophilum DSM 2985</name>
    <dbReference type="NCBI Taxonomy" id="907348"/>
    <lineage>
        <taxon>Bacteria</taxon>
        <taxon>Pseudomonadati</taxon>
        <taxon>Spirochaetota</taxon>
        <taxon>Spirochaetia</taxon>
        <taxon>Spirochaetales</taxon>
        <taxon>Treponemataceae</taxon>
        <taxon>Treponema</taxon>
    </lineage>
</organism>
<dbReference type="Gene3D" id="3.40.50.10240">
    <property type="entry name" value="Thiamin pyrophosphokinase, catalytic domain"/>
    <property type="match status" value="1"/>
</dbReference>
<evidence type="ECO:0000256" key="1">
    <source>
        <dbReference type="ARBA" id="ARBA00022679"/>
    </source>
</evidence>
<dbReference type="SUPFAM" id="SSF63999">
    <property type="entry name" value="Thiamin pyrophosphokinase, catalytic domain"/>
    <property type="match status" value="1"/>
</dbReference>
<keyword evidence="2" id="KW-0547">Nucleotide-binding</keyword>
<dbReference type="GO" id="GO:0004788">
    <property type="term" value="F:thiamine diphosphokinase activity"/>
    <property type="evidence" value="ECO:0007669"/>
    <property type="project" value="InterPro"/>
</dbReference>
<reference evidence="7 8" key="1">
    <citation type="submission" date="2011-09" db="EMBL/GenBank/DDBJ databases">
        <title>The draft genome of Treponema saccharophilum DSM 2985.</title>
        <authorList>
            <consortium name="US DOE Joint Genome Institute (JGI-PGF)"/>
            <person name="Lucas S."/>
            <person name="Copeland A."/>
            <person name="Lapidus A."/>
            <person name="Glavina del Rio T."/>
            <person name="Dalin E."/>
            <person name="Tice H."/>
            <person name="Bruce D."/>
            <person name="Goodwin L."/>
            <person name="Pitluck S."/>
            <person name="Peters L."/>
            <person name="Kyrpides N."/>
            <person name="Mavromatis K."/>
            <person name="Ivanova N."/>
            <person name="Markowitz V."/>
            <person name="Cheng J.-F."/>
            <person name="Hugenholtz P."/>
            <person name="Woyke T."/>
            <person name="Wu D."/>
            <person name="Gronow S."/>
            <person name="Wellnitz S."/>
            <person name="Brambilla E."/>
            <person name="Klenk H.-P."/>
            <person name="Eisen J.A."/>
        </authorList>
    </citation>
    <scope>NUCLEOTIDE SEQUENCE [LARGE SCALE GENOMIC DNA]</scope>
    <source>
        <strain evidence="7 8">DSM 2985</strain>
    </source>
</reference>
<keyword evidence="3 7" id="KW-0418">Kinase</keyword>
<name>H7EMQ6_9SPIR</name>
<dbReference type="GO" id="GO:0016301">
    <property type="term" value="F:kinase activity"/>
    <property type="evidence" value="ECO:0007669"/>
    <property type="project" value="UniProtKB-KW"/>
</dbReference>
<dbReference type="PATRIC" id="fig|907348.3.peg.2044"/>